<evidence type="ECO:0000256" key="4">
    <source>
        <dbReference type="ARBA" id="ARBA00022763"/>
    </source>
</evidence>
<feature type="domain" description="Methylated-DNA-[protein]-cysteine S-methyltransferase DNA binding" evidence="7">
    <location>
        <begin position="5"/>
        <end position="83"/>
    </location>
</feature>
<gene>
    <name evidence="8" type="ORF">COU20_03640</name>
</gene>
<dbReference type="GO" id="GO:0006281">
    <property type="term" value="P:DNA repair"/>
    <property type="evidence" value="ECO:0007669"/>
    <property type="project" value="UniProtKB-KW"/>
</dbReference>
<sequence>MMSRPFRERVLSVVRGIRPGRTMTYGAVARAAGAPHAARAVGAILKNNYNPAIPCHRVIRADGSLGGYNRGAVRKRALLAAEAAVPPTPDAHR</sequence>
<accession>A0A2H0U732</accession>
<reference evidence="9" key="1">
    <citation type="submission" date="2017-09" db="EMBL/GenBank/DDBJ databases">
        <title>Depth-based differentiation of microbial function through sediment-hosted aquifers and enrichment of novel symbionts in the deep terrestrial subsurface.</title>
        <authorList>
            <person name="Probst A.J."/>
            <person name="Ladd B."/>
            <person name="Jarett J.K."/>
            <person name="Geller-Mcgrath D.E."/>
            <person name="Sieber C.M.K."/>
            <person name="Emerson J.B."/>
            <person name="Anantharaman K."/>
            <person name="Thomas B.C."/>
            <person name="Malmstrom R."/>
            <person name="Stieglmeier M."/>
            <person name="Klingl A."/>
            <person name="Woyke T."/>
            <person name="Ryan C.M."/>
            <person name="Banfield J.F."/>
        </authorList>
    </citation>
    <scope>NUCLEOTIDE SEQUENCE [LARGE SCALE GENOMIC DNA]</scope>
</reference>
<evidence type="ECO:0000256" key="6">
    <source>
        <dbReference type="ARBA" id="ARBA00049348"/>
    </source>
</evidence>
<protein>
    <submittedName>
        <fullName evidence="8">6-O-methylguanine DNA methyltransferase</fullName>
    </submittedName>
</protein>
<dbReference type="GO" id="GO:0032259">
    <property type="term" value="P:methylation"/>
    <property type="evidence" value="ECO:0007669"/>
    <property type="project" value="UniProtKB-KW"/>
</dbReference>
<evidence type="ECO:0000313" key="8">
    <source>
        <dbReference type="EMBL" id="PIR82223.1"/>
    </source>
</evidence>
<evidence type="ECO:0000313" key="9">
    <source>
        <dbReference type="Proteomes" id="UP000231379"/>
    </source>
</evidence>
<evidence type="ECO:0000256" key="3">
    <source>
        <dbReference type="ARBA" id="ARBA00022679"/>
    </source>
</evidence>
<dbReference type="CDD" id="cd06445">
    <property type="entry name" value="ATase"/>
    <property type="match status" value="1"/>
</dbReference>
<comment type="catalytic activity">
    <reaction evidence="1">
        <text>a 4-O-methyl-thymidine in DNA + L-cysteinyl-[protein] = a thymidine in DNA + S-methyl-L-cysteinyl-[protein]</text>
        <dbReference type="Rhea" id="RHEA:53428"/>
        <dbReference type="Rhea" id="RHEA-COMP:10131"/>
        <dbReference type="Rhea" id="RHEA-COMP:10132"/>
        <dbReference type="Rhea" id="RHEA-COMP:13555"/>
        <dbReference type="Rhea" id="RHEA-COMP:13556"/>
        <dbReference type="ChEBI" id="CHEBI:29950"/>
        <dbReference type="ChEBI" id="CHEBI:82612"/>
        <dbReference type="ChEBI" id="CHEBI:137386"/>
        <dbReference type="ChEBI" id="CHEBI:137387"/>
        <dbReference type="EC" id="2.1.1.63"/>
    </reaction>
</comment>
<keyword evidence="2 8" id="KW-0489">Methyltransferase</keyword>
<dbReference type="PROSITE" id="PS00374">
    <property type="entry name" value="MGMT"/>
    <property type="match status" value="1"/>
</dbReference>
<dbReference type="Gene3D" id="1.10.10.10">
    <property type="entry name" value="Winged helix-like DNA-binding domain superfamily/Winged helix DNA-binding domain"/>
    <property type="match status" value="1"/>
</dbReference>
<dbReference type="Pfam" id="PF01035">
    <property type="entry name" value="DNA_binding_1"/>
    <property type="match status" value="1"/>
</dbReference>
<dbReference type="InterPro" id="IPR014048">
    <property type="entry name" value="MethylDNA_cys_MeTrfase_DNA-bd"/>
</dbReference>
<evidence type="ECO:0000256" key="2">
    <source>
        <dbReference type="ARBA" id="ARBA00022603"/>
    </source>
</evidence>
<name>A0A2H0U732_9BACT</name>
<keyword evidence="5" id="KW-0234">DNA repair</keyword>
<keyword evidence="4" id="KW-0227">DNA damage</keyword>
<comment type="caution">
    <text evidence="8">The sequence shown here is derived from an EMBL/GenBank/DDBJ whole genome shotgun (WGS) entry which is preliminary data.</text>
</comment>
<dbReference type="PANTHER" id="PTHR10815:SF13">
    <property type="entry name" value="METHYLATED-DNA--PROTEIN-CYSTEINE METHYLTRANSFERASE"/>
    <property type="match status" value="1"/>
</dbReference>
<dbReference type="GO" id="GO:0003908">
    <property type="term" value="F:methylated-DNA-[protein]-cysteine S-methyltransferase activity"/>
    <property type="evidence" value="ECO:0007669"/>
    <property type="project" value="UniProtKB-EC"/>
</dbReference>
<dbReference type="InterPro" id="IPR036217">
    <property type="entry name" value="MethylDNA_cys_MeTrfase_DNAb"/>
</dbReference>
<organism evidence="8 9">
    <name type="scientific">Candidatus Kaiserbacteria bacterium CG10_big_fil_rev_8_21_14_0_10_59_10</name>
    <dbReference type="NCBI Taxonomy" id="1974612"/>
    <lineage>
        <taxon>Bacteria</taxon>
        <taxon>Candidatus Kaiseribacteriota</taxon>
    </lineage>
</organism>
<dbReference type="PANTHER" id="PTHR10815">
    <property type="entry name" value="METHYLATED-DNA--PROTEIN-CYSTEINE METHYLTRANSFERASE"/>
    <property type="match status" value="1"/>
</dbReference>
<dbReference type="InterPro" id="IPR001497">
    <property type="entry name" value="MethylDNA_cys_MeTrfase_AS"/>
</dbReference>
<dbReference type="Proteomes" id="UP000231379">
    <property type="component" value="Unassembled WGS sequence"/>
</dbReference>
<dbReference type="NCBIfam" id="TIGR00589">
    <property type="entry name" value="ogt"/>
    <property type="match status" value="1"/>
</dbReference>
<dbReference type="InterPro" id="IPR036388">
    <property type="entry name" value="WH-like_DNA-bd_sf"/>
</dbReference>
<evidence type="ECO:0000256" key="1">
    <source>
        <dbReference type="ARBA" id="ARBA00001286"/>
    </source>
</evidence>
<evidence type="ECO:0000259" key="7">
    <source>
        <dbReference type="Pfam" id="PF01035"/>
    </source>
</evidence>
<dbReference type="EMBL" id="PFBM01000021">
    <property type="protein sequence ID" value="PIR82223.1"/>
    <property type="molecule type" value="Genomic_DNA"/>
</dbReference>
<comment type="catalytic activity">
    <reaction evidence="6">
        <text>a 6-O-methyl-2'-deoxyguanosine in DNA + L-cysteinyl-[protein] = S-methyl-L-cysteinyl-[protein] + a 2'-deoxyguanosine in DNA</text>
        <dbReference type="Rhea" id="RHEA:24000"/>
        <dbReference type="Rhea" id="RHEA-COMP:10131"/>
        <dbReference type="Rhea" id="RHEA-COMP:10132"/>
        <dbReference type="Rhea" id="RHEA-COMP:11367"/>
        <dbReference type="Rhea" id="RHEA-COMP:11368"/>
        <dbReference type="ChEBI" id="CHEBI:29950"/>
        <dbReference type="ChEBI" id="CHEBI:82612"/>
        <dbReference type="ChEBI" id="CHEBI:85445"/>
        <dbReference type="ChEBI" id="CHEBI:85448"/>
        <dbReference type="EC" id="2.1.1.63"/>
    </reaction>
</comment>
<dbReference type="AlphaFoldDB" id="A0A2H0U732"/>
<proteinExistence type="predicted"/>
<keyword evidence="3 8" id="KW-0808">Transferase</keyword>
<evidence type="ECO:0000256" key="5">
    <source>
        <dbReference type="ARBA" id="ARBA00023204"/>
    </source>
</evidence>
<dbReference type="SUPFAM" id="SSF46767">
    <property type="entry name" value="Methylated DNA-protein cysteine methyltransferase, C-terminal domain"/>
    <property type="match status" value="1"/>
</dbReference>